<dbReference type="RefSeq" id="WP_141614877.1">
    <property type="nucleotide sequence ID" value="NZ_CP041253.1"/>
</dbReference>
<organism evidence="1 2">
    <name type="scientific">Echinicola soli</name>
    <dbReference type="NCBI Taxonomy" id="2591634"/>
    <lineage>
        <taxon>Bacteria</taxon>
        <taxon>Pseudomonadati</taxon>
        <taxon>Bacteroidota</taxon>
        <taxon>Cytophagia</taxon>
        <taxon>Cytophagales</taxon>
        <taxon>Cyclobacteriaceae</taxon>
        <taxon>Echinicola</taxon>
    </lineage>
</organism>
<dbReference type="KEGG" id="echi:FKX85_11550"/>
<accession>A0A514CIJ6</accession>
<evidence type="ECO:0000313" key="1">
    <source>
        <dbReference type="EMBL" id="QDH79635.1"/>
    </source>
</evidence>
<dbReference type="OrthoDB" id="1116010at2"/>
<keyword evidence="2" id="KW-1185">Reference proteome</keyword>
<name>A0A514CIJ6_9BACT</name>
<protein>
    <submittedName>
        <fullName evidence="1">Uncharacterized protein</fullName>
    </submittedName>
</protein>
<evidence type="ECO:0000313" key="2">
    <source>
        <dbReference type="Proteomes" id="UP000316614"/>
    </source>
</evidence>
<reference evidence="1 2" key="1">
    <citation type="submission" date="2019-06" db="EMBL/GenBank/DDBJ databases">
        <title>Echinicola alkalisoli sp. nov. isolated from saline soil.</title>
        <authorList>
            <person name="Sun J.-Q."/>
            <person name="Xu L."/>
        </authorList>
    </citation>
    <scope>NUCLEOTIDE SEQUENCE [LARGE SCALE GENOMIC DNA]</scope>
    <source>
        <strain evidence="1 2">LN3S3</strain>
    </source>
</reference>
<dbReference type="EMBL" id="CP041253">
    <property type="protein sequence ID" value="QDH79635.1"/>
    <property type="molecule type" value="Genomic_DNA"/>
</dbReference>
<gene>
    <name evidence="1" type="ORF">FKX85_11550</name>
</gene>
<sequence>MKFPLIFLLLTLSVLHVSQGQGIKWEKIFSDSLSSIGLVDFDNKDNLFYSDQKGNITVRYNFTADSTNYYSPAYQSTLQQFEATKTVNIFTFSRDLQRIEILDRFLSPLYSTRLSAPAFGNIRAATLGNNLKVWLFDETNYHLLQWDYQRNTILQDQPLNLIITDGEWTVEEIVEHKNIVFINAKGKGIYLLDNQSNYLGFLPILTNHKLAFHDNFLLHMEDENLVITDYLSGKSKRVKAPFKSPAIAVGKNMLSFYTKKLIVTYKIPNSLFASE</sequence>
<dbReference type="Proteomes" id="UP000316614">
    <property type="component" value="Chromosome"/>
</dbReference>
<proteinExistence type="predicted"/>
<dbReference type="AlphaFoldDB" id="A0A514CIJ6"/>